<feature type="domain" description="N-acetyltransferase" evidence="1">
    <location>
        <begin position="6"/>
        <end position="149"/>
    </location>
</feature>
<dbReference type="InterPro" id="IPR016181">
    <property type="entry name" value="Acyl_CoA_acyltransferase"/>
</dbReference>
<reference evidence="2 3" key="1">
    <citation type="submission" date="2016-11" db="EMBL/GenBank/DDBJ databases">
        <authorList>
            <person name="Jaros S."/>
            <person name="Januszkiewicz K."/>
            <person name="Wedrychowicz H."/>
        </authorList>
    </citation>
    <scope>NUCLEOTIDE SEQUENCE [LARGE SCALE GENOMIC DNA]</scope>
    <source>
        <strain evidence="2 3">DSM 3089</strain>
    </source>
</reference>
<dbReference type="STRING" id="1121306.SAMN02745196_00881"/>
<evidence type="ECO:0000313" key="3">
    <source>
        <dbReference type="Proteomes" id="UP000184526"/>
    </source>
</evidence>
<gene>
    <name evidence="2" type="ORF">SAMN02745196_00881</name>
</gene>
<accession>A0A1M5U7T3</accession>
<dbReference type="PROSITE" id="PS51186">
    <property type="entry name" value="GNAT"/>
    <property type="match status" value="1"/>
</dbReference>
<dbReference type="EMBL" id="FQXP01000003">
    <property type="protein sequence ID" value="SHH59047.1"/>
    <property type="molecule type" value="Genomic_DNA"/>
</dbReference>
<proteinExistence type="predicted"/>
<sequence>MRWIIKSFEELTTTELYGILKLRNEVFIVEQNCPYEDCDNKDINSYHIFSMEGEAVKAYLRVVKKGVSYEDEVSIGRVVVNSECRRKGLAKDMLLIAINFVEKELNEKAIRISAQEYVLDLYRSIGFKEVSDIYLEDDIPHMEMLYLSK</sequence>
<dbReference type="SUPFAM" id="SSF55729">
    <property type="entry name" value="Acyl-CoA N-acyltransferases (Nat)"/>
    <property type="match status" value="1"/>
</dbReference>
<name>A0A1M5U7T3_9CLOT</name>
<keyword evidence="3" id="KW-1185">Reference proteome</keyword>
<evidence type="ECO:0000313" key="2">
    <source>
        <dbReference type="EMBL" id="SHH59047.1"/>
    </source>
</evidence>
<dbReference type="Proteomes" id="UP000184526">
    <property type="component" value="Unassembled WGS sequence"/>
</dbReference>
<organism evidence="2 3">
    <name type="scientific">Clostridium collagenovorans DSM 3089</name>
    <dbReference type="NCBI Taxonomy" id="1121306"/>
    <lineage>
        <taxon>Bacteria</taxon>
        <taxon>Bacillati</taxon>
        <taxon>Bacillota</taxon>
        <taxon>Clostridia</taxon>
        <taxon>Eubacteriales</taxon>
        <taxon>Clostridiaceae</taxon>
        <taxon>Clostridium</taxon>
    </lineage>
</organism>
<protein>
    <submittedName>
        <fullName evidence="2">ElaA protein</fullName>
    </submittedName>
</protein>
<dbReference type="Gene3D" id="3.40.630.30">
    <property type="match status" value="1"/>
</dbReference>
<dbReference type="GO" id="GO:0016747">
    <property type="term" value="F:acyltransferase activity, transferring groups other than amino-acyl groups"/>
    <property type="evidence" value="ECO:0007669"/>
    <property type="project" value="InterPro"/>
</dbReference>
<dbReference type="AlphaFoldDB" id="A0A1M5U7T3"/>
<dbReference type="InterPro" id="IPR000182">
    <property type="entry name" value="GNAT_dom"/>
</dbReference>
<dbReference type="Pfam" id="PF13673">
    <property type="entry name" value="Acetyltransf_10"/>
    <property type="match status" value="1"/>
</dbReference>
<evidence type="ECO:0000259" key="1">
    <source>
        <dbReference type="PROSITE" id="PS51186"/>
    </source>
</evidence>
<dbReference type="RefSeq" id="WP_072830413.1">
    <property type="nucleotide sequence ID" value="NZ_FQXP01000003.1"/>
</dbReference>
<dbReference type="OrthoDB" id="9796171at2"/>